<dbReference type="EMBL" id="CAJVRC010000892">
    <property type="protein sequence ID" value="CAG8908080.1"/>
    <property type="molecule type" value="Genomic_DNA"/>
</dbReference>
<evidence type="ECO:0000313" key="3">
    <source>
        <dbReference type="Proteomes" id="UP001154252"/>
    </source>
</evidence>
<evidence type="ECO:0000313" key="2">
    <source>
        <dbReference type="EMBL" id="CAG8908080.1"/>
    </source>
</evidence>
<protein>
    <submittedName>
        <fullName evidence="2">Uncharacterized protein</fullName>
    </submittedName>
</protein>
<dbReference type="AlphaFoldDB" id="A0A9W4KIS5"/>
<feature type="region of interest" description="Disordered" evidence="1">
    <location>
        <begin position="77"/>
        <end position="100"/>
    </location>
</feature>
<feature type="compositionally biased region" description="Low complexity" evidence="1">
    <location>
        <begin position="80"/>
        <end position="97"/>
    </location>
</feature>
<name>A0A9W4KIS5_9EURO</name>
<dbReference type="OrthoDB" id="3034873at2759"/>
<sequence length="239" mass="26901">MASGLLRPLAVFCSQSQSQRYIKTIRNLGDAWRSLAEEPLSECDKNSALVETNFDFVLKITNALEEQRQSNPTLVEMSVREPPMSTTTSPSTSQPTTERPRRYRIFADYGADFIWRDPGDIRPEEGDAVLEPEEVLSSFPPSALELYNVWVDTYAKNFKERRDKTGNFHATTFPTALEEVAWNVAGFLLAWRIVMAPKVGRIEYTAGCSHYLLEKGKETSVTLAFLQDQVDILANGPVS</sequence>
<gene>
    <name evidence="2" type="ORF">PEGY_LOCUS9009</name>
</gene>
<evidence type="ECO:0000256" key="1">
    <source>
        <dbReference type="SAM" id="MobiDB-lite"/>
    </source>
</evidence>
<accession>A0A9W4KIS5</accession>
<comment type="caution">
    <text evidence="2">The sequence shown here is derived from an EMBL/GenBank/DDBJ whole genome shotgun (WGS) entry which is preliminary data.</text>
</comment>
<keyword evidence="3" id="KW-1185">Reference proteome</keyword>
<organism evidence="2 3">
    <name type="scientific">Penicillium egyptiacum</name>
    <dbReference type="NCBI Taxonomy" id="1303716"/>
    <lineage>
        <taxon>Eukaryota</taxon>
        <taxon>Fungi</taxon>
        <taxon>Dikarya</taxon>
        <taxon>Ascomycota</taxon>
        <taxon>Pezizomycotina</taxon>
        <taxon>Eurotiomycetes</taxon>
        <taxon>Eurotiomycetidae</taxon>
        <taxon>Eurotiales</taxon>
        <taxon>Aspergillaceae</taxon>
        <taxon>Penicillium</taxon>
    </lineage>
</organism>
<dbReference type="Proteomes" id="UP001154252">
    <property type="component" value="Unassembled WGS sequence"/>
</dbReference>
<proteinExistence type="predicted"/>
<reference evidence="2" key="1">
    <citation type="submission" date="2021-07" db="EMBL/GenBank/DDBJ databases">
        <authorList>
            <person name="Branca A.L. A."/>
        </authorList>
    </citation>
    <scope>NUCLEOTIDE SEQUENCE</scope>
</reference>